<dbReference type="PANTHER" id="PTHR11599">
    <property type="entry name" value="PROTEASOME SUBUNIT ALPHA/BETA"/>
    <property type="match status" value="1"/>
</dbReference>
<gene>
    <name evidence="3" type="ORF">VCUG_00977</name>
</gene>
<dbReference type="SMART" id="SM00948">
    <property type="entry name" value="Proteasome_A_N"/>
    <property type="match status" value="1"/>
</dbReference>
<evidence type="ECO:0000259" key="2">
    <source>
        <dbReference type="SMART" id="SM00948"/>
    </source>
</evidence>
<protein>
    <recommendedName>
        <fullName evidence="2">Proteasome alpha-type subunits domain-containing protein</fullName>
    </recommendedName>
</protein>
<organism evidence="3 4">
    <name type="scientific">Vavraia culicis (isolate floridensis)</name>
    <name type="common">Microsporidian parasite</name>
    <dbReference type="NCBI Taxonomy" id="948595"/>
    <lineage>
        <taxon>Eukaryota</taxon>
        <taxon>Fungi</taxon>
        <taxon>Fungi incertae sedis</taxon>
        <taxon>Microsporidia</taxon>
        <taxon>Pleistophoridae</taxon>
        <taxon>Vavraia</taxon>
    </lineage>
</organism>
<dbReference type="GO" id="GO:0019773">
    <property type="term" value="C:proteasome core complex, alpha-subunit complex"/>
    <property type="evidence" value="ECO:0007669"/>
    <property type="project" value="InterPro"/>
</dbReference>
<dbReference type="InterPro" id="IPR050115">
    <property type="entry name" value="Proteasome_alpha"/>
</dbReference>
<evidence type="ECO:0000313" key="4">
    <source>
        <dbReference type="Proteomes" id="UP000011081"/>
    </source>
</evidence>
<accession>L2GV53</accession>
<name>L2GV53_VAVCU</name>
<proteinExistence type="predicted"/>
<dbReference type="RefSeq" id="XP_008073998.1">
    <property type="nucleotide sequence ID" value="XM_008075807.1"/>
</dbReference>
<sequence length="375" mass="43259">MNKKLSFERKSNLFIRAAGQMLYRGMKTAVNEEIYAAPTRCRTTKHGYEVSMVRIRAMAKRRKIRQEYEKEVRLHAWSVILQADNDLHVHTTHSLNHHVPVSACDECYIHSLRVVFHRLTQECTGEQVVAHPQHLCRDHRINRSRVFSSENVRTPRKIMYDDALAVFSPDGRLIQVENAQKASDQGNLIAFSCVSKRISVTFDQRLLDRMRIEPSIKLHLIDADQNIWLAFSGLRPDALRIISEARYLARQYRYTYMVDISLRQLAGELAMYMQRYTITRGVRPFGVRVILFGVEECARAFVVGPDGNYSEYKACAIGQKADKAVHFLEGNLKDDCVWNSVSAVRDAAQNDFSKMVTYLIDENGMRVVEREEINV</sequence>
<dbReference type="Pfam" id="PF00227">
    <property type="entry name" value="Proteasome"/>
    <property type="match status" value="1"/>
</dbReference>
<evidence type="ECO:0000313" key="3">
    <source>
        <dbReference type="EMBL" id="ELA47546.1"/>
    </source>
</evidence>
<dbReference type="InParanoid" id="L2GV53"/>
<dbReference type="SUPFAM" id="SSF56235">
    <property type="entry name" value="N-terminal nucleophile aminohydrolases (Ntn hydrolases)"/>
    <property type="match status" value="1"/>
</dbReference>
<dbReference type="Pfam" id="PF10584">
    <property type="entry name" value="Proteasome_A_N"/>
    <property type="match status" value="1"/>
</dbReference>
<reference evidence="4" key="1">
    <citation type="submission" date="2011-03" db="EMBL/GenBank/DDBJ databases">
        <title>The genome sequence of Vavraia culicis strain floridensis.</title>
        <authorList>
            <consortium name="The Broad Institute Genome Sequencing Platform"/>
            <person name="Cuomo C."/>
            <person name="Becnel J."/>
            <person name="Sanscrainte N."/>
            <person name="Young S.K."/>
            <person name="Zeng Q."/>
            <person name="Gargeya S."/>
            <person name="Fitzgerald M."/>
            <person name="Haas B."/>
            <person name="Abouelleil A."/>
            <person name="Alvarado L."/>
            <person name="Arachchi H.M."/>
            <person name="Berlin A."/>
            <person name="Chapman S.B."/>
            <person name="Gearin G."/>
            <person name="Goldberg J."/>
            <person name="Griggs A."/>
            <person name="Gujja S."/>
            <person name="Hansen M."/>
            <person name="Heiman D."/>
            <person name="Howarth C."/>
            <person name="Larimer J."/>
            <person name="Lui A."/>
            <person name="MacDonald P.J.P."/>
            <person name="McCowen C."/>
            <person name="Montmayeur A."/>
            <person name="Murphy C."/>
            <person name="Neiman D."/>
            <person name="Pearson M."/>
            <person name="Priest M."/>
            <person name="Roberts A."/>
            <person name="Saif S."/>
            <person name="Shea T."/>
            <person name="Sisk P."/>
            <person name="Stolte C."/>
            <person name="Sykes S."/>
            <person name="Wortman J."/>
            <person name="Nusbaum C."/>
            <person name="Birren B."/>
        </authorList>
    </citation>
    <scope>NUCLEOTIDE SEQUENCE [LARGE SCALE GENOMIC DNA]</scope>
    <source>
        <strain evidence="4">floridensis</strain>
    </source>
</reference>
<dbReference type="Gene3D" id="3.60.20.10">
    <property type="entry name" value="Glutamine Phosphoribosylpyrophosphate, subunit 1, domain 1"/>
    <property type="match status" value="1"/>
</dbReference>
<dbReference type="GO" id="GO:0006511">
    <property type="term" value="P:ubiquitin-dependent protein catabolic process"/>
    <property type="evidence" value="ECO:0007669"/>
    <property type="project" value="InterPro"/>
</dbReference>
<dbReference type="HOGENOM" id="CLU_738099_0_0_1"/>
<dbReference type="Proteomes" id="UP000011081">
    <property type="component" value="Unassembled WGS sequence"/>
</dbReference>
<dbReference type="EMBL" id="GL877416">
    <property type="protein sequence ID" value="ELA47546.1"/>
    <property type="molecule type" value="Genomic_DNA"/>
</dbReference>
<dbReference type="AlphaFoldDB" id="L2GV53"/>
<dbReference type="GeneID" id="19878860"/>
<dbReference type="InterPro" id="IPR029055">
    <property type="entry name" value="Ntn_hydrolases_N"/>
</dbReference>
<dbReference type="InterPro" id="IPR001353">
    <property type="entry name" value="Proteasome_sua/b"/>
</dbReference>
<evidence type="ECO:0000256" key="1">
    <source>
        <dbReference type="ARBA" id="ARBA00022942"/>
    </source>
</evidence>
<dbReference type="OrthoDB" id="431557at2759"/>
<keyword evidence="1" id="KW-0647">Proteasome</keyword>
<dbReference type="VEuPathDB" id="MicrosporidiaDB:VCUG_00977"/>
<dbReference type="InterPro" id="IPR000426">
    <property type="entry name" value="Proteasome_asu_N"/>
</dbReference>
<keyword evidence="4" id="KW-1185">Reference proteome</keyword>
<feature type="domain" description="Proteasome alpha-type subunits" evidence="2">
    <location>
        <begin position="160"/>
        <end position="182"/>
    </location>
</feature>
<dbReference type="STRING" id="948595.L2GV53"/>